<dbReference type="AlphaFoldDB" id="A0A401TV56"/>
<evidence type="ECO:0000256" key="4">
    <source>
        <dbReference type="ARBA" id="ARBA00022692"/>
    </source>
</evidence>
<reference evidence="11 12" key="1">
    <citation type="journal article" date="2018" name="Nat. Ecol. Evol.">
        <title>Shark genomes provide insights into elasmobranch evolution and the origin of vertebrates.</title>
        <authorList>
            <person name="Hara Y"/>
            <person name="Yamaguchi K"/>
            <person name="Onimaru K"/>
            <person name="Kadota M"/>
            <person name="Koyanagi M"/>
            <person name="Keeley SD"/>
            <person name="Tatsumi K"/>
            <person name="Tanaka K"/>
            <person name="Motone F"/>
            <person name="Kageyama Y"/>
            <person name="Nozu R"/>
            <person name="Adachi N"/>
            <person name="Nishimura O"/>
            <person name="Nakagawa R"/>
            <person name="Tanegashima C"/>
            <person name="Kiyatake I"/>
            <person name="Matsumoto R"/>
            <person name="Murakumo K"/>
            <person name="Nishida K"/>
            <person name="Terakita A"/>
            <person name="Kuratani S"/>
            <person name="Sato K"/>
            <person name="Hyodo S Kuraku.S."/>
        </authorList>
    </citation>
    <scope>NUCLEOTIDE SEQUENCE [LARGE SCALE GENOMIC DNA]</scope>
</reference>
<evidence type="ECO:0000256" key="5">
    <source>
        <dbReference type="ARBA" id="ARBA00022842"/>
    </source>
</evidence>
<dbReference type="InterPro" id="IPR045349">
    <property type="entry name" value="SLC41A1-3"/>
</dbReference>
<feature type="transmembrane region" description="Helical" evidence="9">
    <location>
        <begin position="22"/>
        <end position="43"/>
    </location>
</feature>
<protein>
    <recommendedName>
        <fullName evidence="9">Solute carrier family 41 member</fullName>
    </recommendedName>
</protein>
<evidence type="ECO:0000256" key="2">
    <source>
        <dbReference type="ARBA" id="ARBA00009749"/>
    </source>
</evidence>
<gene>
    <name evidence="11" type="ORF">chiPu_0030498</name>
</gene>
<dbReference type="GO" id="GO:0008324">
    <property type="term" value="F:monoatomic cation transmembrane transporter activity"/>
    <property type="evidence" value="ECO:0007669"/>
    <property type="project" value="UniProtKB-UniRule"/>
</dbReference>
<evidence type="ECO:0000256" key="8">
    <source>
        <dbReference type="ARBA" id="ARBA00023136"/>
    </source>
</evidence>
<keyword evidence="3 9" id="KW-0813">Transport</keyword>
<evidence type="ECO:0000256" key="7">
    <source>
        <dbReference type="ARBA" id="ARBA00023065"/>
    </source>
</evidence>
<evidence type="ECO:0000256" key="9">
    <source>
        <dbReference type="RuleBase" id="RU369007"/>
    </source>
</evidence>
<keyword evidence="6 9" id="KW-1133">Transmembrane helix</keyword>
<evidence type="ECO:0000313" key="11">
    <source>
        <dbReference type="EMBL" id="GCC46496.1"/>
    </source>
</evidence>
<keyword evidence="5 9" id="KW-0460">Magnesium</keyword>
<dbReference type="PANTHER" id="PTHR16228:SF22">
    <property type="entry name" value="SOLUTE CARRIER FAMILY 41 MEMBER 3"/>
    <property type="match status" value="1"/>
</dbReference>
<dbReference type="Proteomes" id="UP000287033">
    <property type="component" value="Unassembled WGS sequence"/>
</dbReference>
<comment type="function">
    <text evidence="9">Acts as a magnesium transporter.</text>
</comment>
<evidence type="ECO:0000256" key="3">
    <source>
        <dbReference type="ARBA" id="ARBA00022448"/>
    </source>
</evidence>
<name>A0A401TV56_CHIPU</name>
<feature type="non-terminal residue" evidence="11">
    <location>
        <position position="46"/>
    </location>
</feature>
<dbReference type="GO" id="GO:0030001">
    <property type="term" value="P:metal ion transport"/>
    <property type="evidence" value="ECO:0007669"/>
    <property type="project" value="UniProtKB-UniRule"/>
</dbReference>
<dbReference type="EMBL" id="BEZZ01184875">
    <property type="protein sequence ID" value="GCC46496.1"/>
    <property type="molecule type" value="Genomic_DNA"/>
</dbReference>
<comment type="subcellular location">
    <subcellularLocation>
        <location evidence="1 9">Membrane</location>
        <topology evidence="1 9">Multi-pass membrane protein</topology>
    </subcellularLocation>
</comment>
<keyword evidence="4 9" id="KW-0812">Transmembrane</keyword>
<comment type="caution">
    <text evidence="9">Lacks conserved residue(s) required for the propagation of feature annotation.</text>
</comment>
<keyword evidence="12" id="KW-1185">Reference proteome</keyword>
<dbReference type="Gene3D" id="1.10.357.20">
    <property type="entry name" value="SLC41 divalent cation transporters, integral membrane domain"/>
    <property type="match status" value="1"/>
</dbReference>
<dbReference type="Pfam" id="PF01769">
    <property type="entry name" value="MgtE"/>
    <property type="match status" value="1"/>
</dbReference>
<accession>A0A401TV56</accession>
<comment type="caution">
    <text evidence="11">The sequence shown here is derived from an EMBL/GenBank/DDBJ whole genome shotgun (WGS) entry which is preliminary data.</text>
</comment>
<dbReference type="GO" id="GO:0005886">
    <property type="term" value="C:plasma membrane"/>
    <property type="evidence" value="ECO:0007669"/>
    <property type="project" value="TreeGrafter"/>
</dbReference>
<dbReference type="SUPFAM" id="SSF161093">
    <property type="entry name" value="MgtE membrane domain-like"/>
    <property type="match status" value="1"/>
</dbReference>
<organism evidence="11 12">
    <name type="scientific">Chiloscyllium punctatum</name>
    <name type="common">Brownbanded bambooshark</name>
    <name type="synonym">Hemiscyllium punctatum</name>
    <dbReference type="NCBI Taxonomy" id="137246"/>
    <lineage>
        <taxon>Eukaryota</taxon>
        <taxon>Metazoa</taxon>
        <taxon>Chordata</taxon>
        <taxon>Craniata</taxon>
        <taxon>Vertebrata</taxon>
        <taxon>Chondrichthyes</taxon>
        <taxon>Elasmobranchii</taxon>
        <taxon>Galeomorphii</taxon>
        <taxon>Galeoidea</taxon>
        <taxon>Orectolobiformes</taxon>
        <taxon>Hemiscylliidae</taxon>
        <taxon>Chiloscyllium</taxon>
    </lineage>
</organism>
<sequence>MIVVILGSRKVGINPDNVATPIAASLGDLITLSLLAAISSVFLDHI</sequence>
<evidence type="ECO:0000259" key="10">
    <source>
        <dbReference type="Pfam" id="PF01769"/>
    </source>
</evidence>
<dbReference type="InterPro" id="IPR006667">
    <property type="entry name" value="SLC41_membr_dom"/>
</dbReference>
<evidence type="ECO:0000256" key="6">
    <source>
        <dbReference type="ARBA" id="ARBA00022989"/>
    </source>
</evidence>
<evidence type="ECO:0000313" key="12">
    <source>
        <dbReference type="Proteomes" id="UP000287033"/>
    </source>
</evidence>
<keyword evidence="7 9" id="KW-0406">Ion transport</keyword>
<dbReference type="PANTHER" id="PTHR16228">
    <property type="entry name" value="DIVALENT CATION TRANSPORTER SOLUTE CARRIER FAMILY 41"/>
    <property type="match status" value="1"/>
</dbReference>
<feature type="domain" description="SLC41A/MgtE integral membrane" evidence="10">
    <location>
        <begin position="3"/>
        <end position="38"/>
    </location>
</feature>
<evidence type="ECO:0000256" key="1">
    <source>
        <dbReference type="ARBA" id="ARBA00004141"/>
    </source>
</evidence>
<dbReference type="GO" id="GO:0022890">
    <property type="term" value="F:inorganic cation transmembrane transporter activity"/>
    <property type="evidence" value="ECO:0007669"/>
    <property type="project" value="UniProtKB-UniRule"/>
</dbReference>
<comment type="similarity">
    <text evidence="2 9">Belongs to the SLC41A transporter family.</text>
</comment>
<keyword evidence="8 9" id="KW-0472">Membrane</keyword>
<dbReference type="InterPro" id="IPR036739">
    <property type="entry name" value="SLC41_membr_dom_sf"/>
</dbReference>
<proteinExistence type="inferred from homology"/>